<dbReference type="AlphaFoldDB" id="A0AAN4VNA2"/>
<reference evidence="1" key="1">
    <citation type="submission" date="2021-08" db="EMBL/GenBank/DDBJ databases">
        <title>Draft genome sequence of the GABA producer Bifidobacterium adolescentis 4-2, isolated from healthy human feces.</title>
        <authorList>
            <person name="Altaib H."/>
            <person name="Niwa R."/>
            <person name="Abe M."/>
            <person name="Suzuki T."/>
        </authorList>
    </citation>
    <scope>NUCLEOTIDE SEQUENCE</scope>
    <source>
        <strain evidence="1">4-2</strain>
    </source>
</reference>
<accession>A0AAN4VNA2</accession>
<organism evidence="1 2">
    <name type="scientific">Bifidobacterium adolescentis</name>
    <dbReference type="NCBI Taxonomy" id="1680"/>
    <lineage>
        <taxon>Bacteria</taxon>
        <taxon>Bacillati</taxon>
        <taxon>Actinomycetota</taxon>
        <taxon>Actinomycetes</taxon>
        <taxon>Bifidobacteriales</taxon>
        <taxon>Bifidobacteriaceae</taxon>
        <taxon>Bifidobacterium</taxon>
    </lineage>
</organism>
<gene>
    <name evidence="1" type="ORF">BIFAD42_18160</name>
</gene>
<evidence type="ECO:0000313" key="2">
    <source>
        <dbReference type="Proteomes" id="UP000886943"/>
    </source>
</evidence>
<name>A0AAN4VNA2_BIFAD</name>
<comment type="caution">
    <text evidence="1">The sequence shown here is derived from an EMBL/GenBank/DDBJ whole genome shotgun (WGS) entry which is preliminary data.</text>
</comment>
<evidence type="ECO:0000313" key="1">
    <source>
        <dbReference type="EMBL" id="GJD14832.1"/>
    </source>
</evidence>
<sequence length="174" mass="19266">MVFSPGFQVNEFMCAVAGCANPVCAKGLCRSHYDRDRYSGSPLKPLRQRMCPQCHTWFDPKRSDQLFCSGRCRVAYKRARDDDKSLPVKPETTMYVRPVDVSELESELVVESFTDSQVVEKCGGLCAKCHELVDVGSSGADGAAFVWKVPLEKSHSATLANRLLVHKRCEGGTS</sequence>
<dbReference type="EMBL" id="BPPZ01000013">
    <property type="protein sequence ID" value="GJD14832.1"/>
    <property type="molecule type" value="Genomic_DNA"/>
</dbReference>
<proteinExistence type="predicted"/>
<dbReference type="Proteomes" id="UP000886943">
    <property type="component" value="Unassembled WGS sequence"/>
</dbReference>
<protein>
    <submittedName>
        <fullName evidence="1">Uncharacterized protein</fullName>
    </submittedName>
</protein>